<reference evidence="2 3" key="1">
    <citation type="submission" date="2019-07" db="EMBL/GenBank/DDBJ databases">
        <title>Whole genome shotgun sequence of Sporosarcina luteola NBRC 105378.</title>
        <authorList>
            <person name="Hosoyama A."/>
            <person name="Uohara A."/>
            <person name="Ohji S."/>
            <person name="Ichikawa N."/>
        </authorList>
    </citation>
    <scope>NUCLEOTIDE SEQUENCE [LARGE SCALE GENOMIC DNA]</scope>
    <source>
        <strain evidence="2 3">NBRC 105378</strain>
    </source>
</reference>
<comment type="caution">
    <text evidence="2">The sequence shown here is derived from an EMBL/GenBank/DDBJ whole genome shotgun (WGS) entry which is preliminary data.</text>
</comment>
<dbReference type="SUPFAM" id="SSF51735">
    <property type="entry name" value="NAD(P)-binding Rossmann-fold domains"/>
    <property type="match status" value="1"/>
</dbReference>
<dbReference type="GO" id="GO:0005737">
    <property type="term" value="C:cytoplasm"/>
    <property type="evidence" value="ECO:0007669"/>
    <property type="project" value="TreeGrafter"/>
</dbReference>
<evidence type="ECO:0000313" key="2">
    <source>
        <dbReference type="EMBL" id="GEN84915.1"/>
    </source>
</evidence>
<dbReference type="InterPro" id="IPR036291">
    <property type="entry name" value="NAD(P)-bd_dom_sf"/>
</dbReference>
<dbReference type="EMBL" id="BJYL01000052">
    <property type="protein sequence ID" value="GEN84915.1"/>
    <property type="molecule type" value="Genomic_DNA"/>
</dbReference>
<dbReference type="GO" id="GO:0004029">
    <property type="term" value="F:aldehyde dehydrogenase (NAD+) activity"/>
    <property type="evidence" value="ECO:0007669"/>
    <property type="project" value="TreeGrafter"/>
</dbReference>
<feature type="domain" description="NAD(P)-binding" evidence="1">
    <location>
        <begin position="8"/>
        <end position="160"/>
    </location>
</feature>
<dbReference type="InterPro" id="IPR016040">
    <property type="entry name" value="NAD(P)-bd_dom"/>
</dbReference>
<dbReference type="Pfam" id="PF13460">
    <property type="entry name" value="NAD_binding_10"/>
    <property type="match status" value="1"/>
</dbReference>
<protein>
    <submittedName>
        <fullName evidence="2">Membrane protein</fullName>
    </submittedName>
</protein>
<dbReference type="PANTHER" id="PTHR48079">
    <property type="entry name" value="PROTEIN YEEZ"/>
    <property type="match status" value="1"/>
</dbReference>
<dbReference type="Gene3D" id="3.40.50.720">
    <property type="entry name" value="NAD(P)-binding Rossmann-like Domain"/>
    <property type="match status" value="1"/>
</dbReference>
<keyword evidence="3" id="KW-1185">Reference proteome</keyword>
<accession>A0A511ZBU3</accession>
<organism evidence="2 3">
    <name type="scientific">Sporosarcina luteola</name>
    <dbReference type="NCBI Taxonomy" id="582850"/>
    <lineage>
        <taxon>Bacteria</taxon>
        <taxon>Bacillati</taxon>
        <taxon>Bacillota</taxon>
        <taxon>Bacilli</taxon>
        <taxon>Bacillales</taxon>
        <taxon>Caryophanaceae</taxon>
        <taxon>Sporosarcina</taxon>
    </lineage>
</organism>
<gene>
    <name evidence="2" type="ORF">SLU01_32270</name>
</gene>
<dbReference type="AlphaFoldDB" id="A0A511ZBU3"/>
<dbReference type="InterPro" id="IPR051783">
    <property type="entry name" value="NAD(P)-dependent_oxidoreduct"/>
</dbReference>
<dbReference type="OrthoDB" id="112777at2"/>
<name>A0A511ZBU3_9BACL</name>
<dbReference type="Proteomes" id="UP000321901">
    <property type="component" value="Unassembled WGS sequence"/>
</dbReference>
<sequence>MKKALVLGASGGMGYALVNELISRGTQVIAFARSEQKLKNLYEERQGVTIKIGDVFNLQDIVSAADSVDVIFQAANIPYPDWKEKLVPFIGNVLKTAEIQKTKLVLIENIYAYGRSPGVKVTENTLKRPHTKKGKIRLEVENLVKQSSVPTTIVHFPDFYGPNAENTLLHFTLKDAIRNKKAMFVGDQTIAREFIYTPDGARTAVNLAMHENAYGQNFNISGYDVIAGKEIIQIIRELSKYNKSVSTISKNHFRLLGIFNAGMREMVEMFYLNEEPVVLDGTKYEKEIGPLPRTSYREGLKQTIAYMNSKN</sequence>
<dbReference type="PANTHER" id="PTHR48079:SF6">
    <property type="entry name" value="NAD(P)-BINDING DOMAIN-CONTAINING PROTEIN-RELATED"/>
    <property type="match status" value="1"/>
</dbReference>
<evidence type="ECO:0000259" key="1">
    <source>
        <dbReference type="Pfam" id="PF13460"/>
    </source>
</evidence>
<evidence type="ECO:0000313" key="3">
    <source>
        <dbReference type="Proteomes" id="UP000321901"/>
    </source>
</evidence>
<proteinExistence type="predicted"/>